<gene>
    <name evidence="1" type="ORF">PDJAM_G00216140</name>
</gene>
<accession>A0ACC5YAX4</accession>
<proteinExistence type="predicted"/>
<reference evidence="1" key="1">
    <citation type="submission" date="2020-02" db="EMBL/GenBank/DDBJ databases">
        <title>Genome sequencing of the panga catfish, Pangasius djambal.</title>
        <authorList>
            <person name="Wen M."/>
            <person name="Zahm M."/>
            <person name="Roques C."/>
            <person name="Cabau C."/>
            <person name="Klopp C."/>
            <person name="Donnadieu C."/>
            <person name="Jouanno E."/>
            <person name="Avarre J.-C."/>
            <person name="Campet M."/>
            <person name="Ha T."/>
            <person name="Dugue R."/>
            <person name="Lampietro C."/>
            <person name="Louis A."/>
            <person name="Herpin A."/>
            <person name="Echchiki A."/>
            <person name="Berthelot C."/>
            <person name="Parey E."/>
            <person name="Roest-Crollius H."/>
            <person name="Braasch I."/>
            <person name="Postlethwait J.H."/>
            <person name="Bobe J."/>
            <person name="Montfort J."/>
            <person name="Bouchez O."/>
            <person name="Begum T."/>
            <person name="Schartl M."/>
            <person name="Gustiano R."/>
            <person name="Guiguen Y."/>
        </authorList>
    </citation>
    <scope>NUCLEOTIDE SEQUENCE</scope>
    <source>
        <strain evidence="1">Pdj_M5554</strain>
    </source>
</reference>
<keyword evidence="2" id="KW-1185">Reference proteome</keyword>
<organism evidence="1 2">
    <name type="scientific">Pangasius djambal</name>
    <dbReference type="NCBI Taxonomy" id="1691987"/>
    <lineage>
        <taxon>Eukaryota</taxon>
        <taxon>Metazoa</taxon>
        <taxon>Chordata</taxon>
        <taxon>Craniata</taxon>
        <taxon>Vertebrata</taxon>
        <taxon>Euteleostomi</taxon>
        <taxon>Actinopterygii</taxon>
        <taxon>Neopterygii</taxon>
        <taxon>Teleostei</taxon>
        <taxon>Ostariophysi</taxon>
        <taxon>Siluriformes</taxon>
        <taxon>Pangasiidae</taxon>
        <taxon>Pangasius</taxon>
    </lineage>
</organism>
<dbReference type="Proteomes" id="UP000830395">
    <property type="component" value="Chromosome 5"/>
</dbReference>
<protein>
    <submittedName>
        <fullName evidence="1">Uncharacterized protein</fullName>
    </submittedName>
</protein>
<evidence type="ECO:0000313" key="1">
    <source>
        <dbReference type="EMBL" id="MCJ8732849.1"/>
    </source>
</evidence>
<comment type="caution">
    <text evidence="1">The sequence shown here is derived from an EMBL/GenBank/DDBJ whole genome shotgun (WGS) entry which is preliminary data.</text>
</comment>
<sequence length="249" mass="27205">MRDHTAALCPFHSVSFTLTLCFPLSVLPLTLNTMEPNSPKKIQFAVPLFQSHLDPQAAEHIRKRRPTPATLVIYNDPNASDDKQSASGQSETQLSPAQRKTSVYTPPTMRELQLVVEQHFQRHEQTEAGLSDSPDTPSPIAAQQPNGAAAQWANHSSPESYVSCDGQAGSSGAGGKDHANKQRSGEEESPYLPKLTHPHLDTLSEEPTDREAVDQPSTTGAMMKGEAGFSSTLQEEEETFPEDQDTQEE</sequence>
<dbReference type="EMBL" id="CM040979">
    <property type="protein sequence ID" value="MCJ8732849.1"/>
    <property type="molecule type" value="Genomic_DNA"/>
</dbReference>
<name>A0ACC5YAX4_9TELE</name>
<evidence type="ECO:0000313" key="2">
    <source>
        <dbReference type="Proteomes" id="UP000830395"/>
    </source>
</evidence>